<dbReference type="PANTHER" id="PTHR40590">
    <property type="entry name" value="CYTOPLASMIC PROTEIN-RELATED"/>
    <property type="match status" value="1"/>
</dbReference>
<dbReference type="InterPro" id="IPR002816">
    <property type="entry name" value="TraB/PrgY/GumN_fam"/>
</dbReference>
<dbReference type="PANTHER" id="PTHR40590:SF1">
    <property type="entry name" value="CYTOPLASMIC PROTEIN"/>
    <property type="match status" value="1"/>
</dbReference>
<protein>
    <submittedName>
        <fullName evidence="1">TraB/GumN family protein</fullName>
    </submittedName>
</protein>
<dbReference type="InterPro" id="IPR047111">
    <property type="entry name" value="YbaP-like"/>
</dbReference>
<dbReference type="Pfam" id="PF01963">
    <property type="entry name" value="TraB_PrgY_gumN"/>
    <property type="match status" value="1"/>
</dbReference>
<dbReference type="EMBL" id="VOHS01000027">
    <property type="protein sequence ID" value="TWV97970.1"/>
    <property type="molecule type" value="Genomic_DNA"/>
</dbReference>
<evidence type="ECO:0000313" key="1">
    <source>
        <dbReference type="EMBL" id="TWV97970.1"/>
    </source>
</evidence>
<name>A0A5C6LP77_9BACT</name>
<organism evidence="1 2">
    <name type="scientific">Chitinophaga pinensis</name>
    <dbReference type="NCBI Taxonomy" id="79329"/>
    <lineage>
        <taxon>Bacteria</taxon>
        <taxon>Pseudomonadati</taxon>
        <taxon>Bacteroidota</taxon>
        <taxon>Chitinophagia</taxon>
        <taxon>Chitinophagales</taxon>
        <taxon>Chitinophagaceae</taxon>
        <taxon>Chitinophaga</taxon>
    </lineage>
</organism>
<dbReference type="CDD" id="cd14789">
    <property type="entry name" value="Tiki"/>
    <property type="match status" value="1"/>
</dbReference>
<proteinExistence type="predicted"/>
<gene>
    <name evidence="1" type="ORF">FEF09_21345</name>
</gene>
<keyword evidence="2" id="KW-1185">Reference proteome</keyword>
<accession>A0A5C6LP77</accession>
<sequence length="297" mass="33605">MKMPAVKLFKTHTETDRLSAQQTKDTAVTSSLLWKISGNDLEKPSWLYGIIDVFCSQQPHIPEAVRTALKQSRSLYLPTDILVPGPEKEKAIRAAITMPEGYSFKKLFSEAEYKELREWFPDSLKTRLASMDRVRPAIINALIIYMAFAPFCKEQVYDGTELVKLAQAQQLPVFGLEEIADEIAVADSIPDEEEAQMMLKIIRNPQKMDSLFRGIINAYKIQDIDSILIAMTATEDMQRHKAMMLDHRNYKWAPLIIDQALWAPSFFAIPAVHLGGSTGLVALLRKEGYTVTPVLMQ</sequence>
<dbReference type="OrthoDB" id="9798714at2"/>
<reference evidence="1 2" key="1">
    <citation type="submission" date="2019-08" db="EMBL/GenBank/DDBJ databases">
        <title>Whole genome sequencing of chitin degrading bacteria Chitinophaga pinensis YS16.</title>
        <authorList>
            <person name="Singh R.P."/>
            <person name="Manchanda G."/>
            <person name="Maurya I.K."/>
            <person name="Joshi N.K."/>
            <person name="Srivastava A.K."/>
        </authorList>
    </citation>
    <scope>NUCLEOTIDE SEQUENCE [LARGE SCALE GENOMIC DNA]</scope>
    <source>
        <strain evidence="1 2">YS-16</strain>
    </source>
</reference>
<dbReference type="AlphaFoldDB" id="A0A5C6LP77"/>
<dbReference type="Proteomes" id="UP000318815">
    <property type="component" value="Unassembled WGS sequence"/>
</dbReference>
<evidence type="ECO:0000313" key="2">
    <source>
        <dbReference type="Proteomes" id="UP000318815"/>
    </source>
</evidence>
<comment type="caution">
    <text evidence="1">The sequence shown here is derived from an EMBL/GenBank/DDBJ whole genome shotgun (WGS) entry which is preliminary data.</text>
</comment>